<sequence>MQIKTDQYLDLSAFTRKSSALISKNEVLSLDTALKNKAQTDIEDDLKLIQFATRAHKYAIINLSNPNEAPEYRYGNLTDVDDIEAFLKHQDRLSKDDSDTLRAYTPSKEYLTLLDKMNDETLNKFVDVLSRSFELGGAFSDKAKDKAQELISVMSKMSEDEIKSSVDTLLKLSEQEESAPISSAKLLLPAQSISHIEFHIYSKSADFHPLFMQGIENNKLTHKYVDLLSSNKYTQGDMQNINGHLQQSSFLQSKGIIDMAQTVKRNEQASFIAMLSNAQKQSDNNVFAYISQQLNIDEHTSAYESSQGGYVLYTDSLPSDSQRSRFYSELLHAYESRGTAWVENVIEHVKERPPQMQNTIWQAINKEVDAKPEIYNYADSIEVWMTSRLGSITHEFEQDQIKQINQSAYEADIPKNVGLLTWVKQTSLIFGG</sequence>
<evidence type="ECO:0000313" key="1">
    <source>
        <dbReference type="EMBL" id="CAH9049392.1"/>
    </source>
</evidence>
<dbReference type="Proteomes" id="UP001152467">
    <property type="component" value="Unassembled WGS sequence"/>
</dbReference>
<organism evidence="1 2">
    <name type="scientific">Pseudoalteromonas holothuriae</name>
    <dbReference type="NCBI Taxonomy" id="2963714"/>
    <lineage>
        <taxon>Bacteria</taxon>
        <taxon>Pseudomonadati</taxon>
        <taxon>Pseudomonadota</taxon>
        <taxon>Gammaproteobacteria</taxon>
        <taxon>Alteromonadales</taxon>
        <taxon>Pseudoalteromonadaceae</taxon>
        <taxon>Pseudoalteromonas</taxon>
    </lineage>
</organism>
<dbReference type="RefSeq" id="WP_261625513.1">
    <property type="nucleotide sequence ID" value="NZ_CAMAPC010000001.1"/>
</dbReference>
<name>A0A9W4VQK8_9GAMM</name>
<dbReference type="EMBL" id="CAMAPC010000001">
    <property type="protein sequence ID" value="CAH9049392.1"/>
    <property type="molecule type" value="Genomic_DNA"/>
</dbReference>
<proteinExistence type="predicted"/>
<dbReference type="AlphaFoldDB" id="A0A9W4VQK8"/>
<accession>A0A9W4VQK8</accession>
<evidence type="ECO:0000313" key="2">
    <source>
        <dbReference type="Proteomes" id="UP001152467"/>
    </source>
</evidence>
<keyword evidence="2" id="KW-1185">Reference proteome</keyword>
<comment type="caution">
    <text evidence="1">The sequence shown here is derived from an EMBL/GenBank/DDBJ whole genome shotgun (WGS) entry which is preliminary data.</text>
</comment>
<protein>
    <submittedName>
        <fullName evidence="1">Uncharacterized protein</fullName>
    </submittedName>
</protein>
<reference evidence="1" key="1">
    <citation type="submission" date="2022-07" db="EMBL/GenBank/DDBJ databases">
        <authorList>
            <person name="Criscuolo A."/>
        </authorList>
    </citation>
    <scope>NUCLEOTIDE SEQUENCE</scope>
    <source>
        <strain evidence="1">CIP111854</strain>
    </source>
</reference>
<gene>
    <name evidence="1" type="ORF">PSECIP111854_00025</name>
</gene>